<dbReference type="GO" id="GO:0061709">
    <property type="term" value="P:reticulophagy"/>
    <property type="evidence" value="ECO:0007669"/>
    <property type="project" value="TreeGrafter"/>
</dbReference>
<comment type="similarity">
    <text evidence="3">Belongs to the sorting nexin family.</text>
</comment>
<dbReference type="STRING" id="102285.A0A0R3TY57"/>
<keyword evidence="6" id="KW-0446">Lipid-binding</keyword>
<dbReference type="Proteomes" id="UP000278807">
    <property type="component" value="Unassembled WGS sequence"/>
</dbReference>
<keyword evidence="4" id="KW-0813">Transport</keyword>
<dbReference type="GO" id="GO:0000407">
    <property type="term" value="C:phagophore assembly site"/>
    <property type="evidence" value="ECO:0007669"/>
    <property type="project" value="TreeGrafter"/>
</dbReference>
<evidence type="ECO:0000313" key="9">
    <source>
        <dbReference type="EMBL" id="VDO14085.1"/>
    </source>
</evidence>
<dbReference type="GO" id="GO:0005769">
    <property type="term" value="C:early endosome"/>
    <property type="evidence" value="ECO:0007669"/>
    <property type="project" value="TreeGrafter"/>
</dbReference>
<evidence type="ECO:0000256" key="5">
    <source>
        <dbReference type="ARBA" id="ARBA00022490"/>
    </source>
</evidence>
<protein>
    <submittedName>
        <fullName evidence="11">PX domain-containing protein</fullName>
    </submittedName>
</protein>
<comment type="subcellular location">
    <subcellularLocation>
        <location evidence="2">Cytoplasm</location>
    </subcellularLocation>
    <subcellularLocation>
        <location evidence="1">Membrane</location>
        <topology evidence="1">Peripheral membrane protein</topology>
    </subcellularLocation>
</comment>
<evidence type="ECO:0000256" key="2">
    <source>
        <dbReference type="ARBA" id="ARBA00004496"/>
    </source>
</evidence>
<dbReference type="WBParaSite" id="HNAJ_0001280401-mRNA-1">
    <property type="protein sequence ID" value="HNAJ_0001280401-mRNA-1"/>
    <property type="gene ID" value="HNAJ_0001280401"/>
</dbReference>
<keyword evidence="10" id="KW-1185">Reference proteome</keyword>
<keyword evidence="5" id="KW-0963">Cytoplasm</keyword>
<gene>
    <name evidence="9" type="ORF">HNAJ_LOCUS12780</name>
</gene>
<evidence type="ECO:0000256" key="6">
    <source>
        <dbReference type="ARBA" id="ARBA00023121"/>
    </source>
</evidence>
<sequence length="464" mass="51785">MLEESKVNPTAIDSETVVLPSVKESFSSLPSSGEVRARIAAVRKVIVNYETYIAYQIVTLANRGDYPSGICVVERRYREFDWLYSRFLSIYAVLFVPPLPGKKVLSQFNRYDSSFVDRRCSGLQTFLHKSASHRILSSNPDFIAFLTLSNNDFQRYKQRYPTESSLISSLIGYSPQVLSSDAYIGTADISEQQVVDAITTTLPSNSPPQSSNPVIIPSTREVSSPQHLRQASEKFSCYQIEAMEYTALCQSLSSLLDRMTTQLATLSYDHAELAKTLEQAGQSTVVAASASTTNSEDGWASSLVGSAMRRTAQATHALASRLSDDSARPWHENAAFGEAVKRVLKNRQTIQVSILFIDWVFDFGPTIQQAVCLTFSSNVQYCNRDIYFSLDQEVKERRRLEGDGSEDVVFQHPQAPASTDTTAVLTSDTQVNSTSYKWLARFASMPWRSNSKRRKNIPISEVSP</sequence>
<dbReference type="PANTHER" id="PTHR45949">
    <property type="entry name" value="SORTING NEXIN-4"/>
    <property type="match status" value="1"/>
</dbReference>
<evidence type="ECO:0000256" key="3">
    <source>
        <dbReference type="ARBA" id="ARBA00010883"/>
    </source>
</evidence>
<name>A0A0R3TY57_RODNA</name>
<dbReference type="SUPFAM" id="SSF64268">
    <property type="entry name" value="PX domain"/>
    <property type="match status" value="1"/>
</dbReference>
<dbReference type="EMBL" id="UZAE01014652">
    <property type="protein sequence ID" value="VDO14085.1"/>
    <property type="molecule type" value="Genomic_DNA"/>
</dbReference>
<dbReference type="Pfam" id="PF00787">
    <property type="entry name" value="PX"/>
    <property type="match status" value="1"/>
</dbReference>
<evidence type="ECO:0000313" key="11">
    <source>
        <dbReference type="WBParaSite" id="HNAJ_0001280401-mRNA-1"/>
    </source>
</evidence>
<dbReference type="GO" id="GO:0015031">
    <property type="term" value="P:protein transport"/>
    <property type="evidence" value="ECO:0007669"/>
    <property type="project" value="TreeGrafter"/>
</dbReference>
<feature type="domain" description="PX" evidence="8">
    <location>
        <begin position="33"/>
        <end position="153"/>
    </location>
</feature>
<dbReference type="SMART" id="SM00312">
    <property type="entry name" value="PX"/>
    <property type="match status" value="1"/>
</dbReference>
<evidence type="ECO:0000259" key="8">
    <source>
        <dbReference type="PROSITE" id="PS50195"/>
    </source>
</evidence>
<dbReference type="AlphaFoldDB" id="A0A0R3TY57"/>
<dbReference type="PANTHER" id="PTHR45949:SF2">
    <property type="entry name" value="SORTING NEXIN-4"/>
    <property type="match status" value="1"/>
</dbReference>
<dbReference type="OrthoDB" id="205639at2759"/>
<accession>A0A0R3TY57</accession>
<dbReference type="GO" id="GO:0016020">
    <property type="term" value="C:membrane"/>
    <property type="evidence" value="ECO:0007669"/>
    <property type="project" value="UniProtKB-SubCell"/>
</dbReference>
<evidence type="ECO:0000256" key="1">
    <source>
        <dbReference type="ARBA" id="ARBA00004170"/>
    </source>
</evidence>
<keyword evidence="7" id="KW-0472">Membrane</keyword>
<dbReference type="InterPro" id="IPR036871">
    <property type="entry name" value="PX_dom_sf"/>
</dbReference>
<evidence type="ECO:0000313" key="10">
    <source>
        <dbReference type="Proteomes" id="UP000278807"/>
    </source>
</evidence>
<dbReference type="GO" id="GO:0000422">
    <property type="term" value="P:autophagy of mitochondrion"/>
    <property type="evidence" value="ECO:0007669"/>
    <property type="project" value="TreeGrafter"/>
</dbReference>
<dbReference type="GO" id="GO:0032456">
    <property type="term" value="P:endocytic recycling"/>
    <property type="evidence" value="ECO:0007669"/>
    <property type="project" value="TreeGrafter"/>
</dbReference>
<proteinExistence type="inferred from homology"/>
<dbReference type="GO" id="GO:0034727">
    <property type="term" value="P:piecemeal microautophagy of the nucleus"/>
    <property type="evidence" value="ECO:0007669"/>
    <property type="project" value="TreeGrafter"/>
</dbReference>
<reference evidence="9 10" key="2">
    <citation type="submission" date="2018-11" db="EMBL/GenBank/DDBJ databases">
        <authorList>
            <consortium name="Pathogen Informatics"/>
        </authorList>
    </citation>
    <scope>NUCLEOTIDE SEQUENCE [LARGE SCALE GENOMIC DNA]</scope>
</reference>
<dbReference type="Gene3D" id="3.30.1520.10">
    <property type="entry name" value="Phox-like domain"/>
    <property type="match status" value="1"/>
</dbReference>
<dbReference type="GO" id="GO:0035091">
    <property type="term" value="F:phosphatidylinositol binding"/>
    <property type="evidence" value="ECO:0007669"/>
    <property type="project" value="InterPro"/>
</dbReference>
<evidence type="ECO:0000256" key="7">
    <source>
        <dbReference type="ARBA" id="ARBA00023136"/>
    </source>
</evidence>
<dbReference type="PROSITE" id="PS50195">
    <property type="entry name" value="PX"/>
    <property type="match status" value="1"/>
</dbReference>
<organism evidence="11">
    <name type="scientific">Rodentolepis nana</name>
    <name type="common">Dwarf tapeworm</name>
    <name type="synonym">Hymenolepis nana</name>
    <dbReference type="NCBI Taxonomy" id="102285"/>
    <lineage>
        <taxon>Eukaryota</taxon>
        <taxon>Metazoa</taxon>
        <taxon>Spiralia</taxon>
        <taxon>Lophotrochozoa</taxon>
        <taxon>Platyhelminthes</taxon>
        <taxon>Cestoda</taxon>
        <taxon>Eucestoda</taxon>
        <taxon>Cyclophyllidea</taxon>
        <taxon>Hymenolepididae</taxon>
        <taxon>Rodentolepis</taxon>
    </lineage>
</organism>
<dbReference type="InterPro" id="IPR001683">
    <property type="entry name" value="PX_dom"/>
</dbReference>
<reference evidence="11" key="1">
    <citation type="submission" date="2017-02" db="UniProtKB">
        <authorList>
            <consortium name="WormBaseParasite"/>
        </authorList>
    </citation>
    <scope>IDENTIFICATION</scope>
</reference>
<evidence type="ECO:0000256" key="4">
    <source>
        <dbReference type="ARBA" id="ARBA00022448"/>
    </source>
</evidence>